<dbReference type="AlphaFoldDB" id="A0A7X3MWV7"/>
<feature type="compositionally biased region" description="Low complexity" evidence="1">
    <location>
        <begin position="74"/>
        <end position="88"/>
    </location>
</feature>
<organism evidence="3 4">
    <name type="scientific">Microvirga makkahensis</name>
    <dbReference type="NCBI Taxonomy" id="1128670"/>
    <lineage>
        <taxon>Bacteria</taxon>
        <taxon>Pseudomonadati</taxon>
        <taxon>Pseudomonadota</taxon>
        <taxon>Alphaproteobacteria</taxon>
        <taxon>Hyphomicrobiales</taxon>
        <taxon>Methylobacteriaceae</taxon>
        <taxon>Microvirga</taxon>
    </lineage>
</organism>
<gene>
    <name evidence="3" type="ORF">GR328_25395</name>
</gene>
<feature type="compositionally biased region" description="Low complexity" evidence="1">
    <location>
        <begin position="41"/>
        <end position="54"/>
    </location>
</feature>
<accession>A0A7X3MWV7</accession>
<dbReference type="Proteomes" id="UP000436483">
    <property type="component" value="Unassembled WGS sequence"/>
</dbReference>
<evidence type="ECO:0000256" key="1">
    <source>
        <dbReference type="SAM" id="MobiDB-lite"/>
    </source>
</evidence>
<protein>
    <recommendedName>
        <fullName evidence="5">DUF3828 domain-containing protein</fullName>
    </recommendedName>
</protein>
<reference evidence="3 4" key="1">
    <citation type="submission" date="2019-12" db="EMBL/GenBank/DDBJ databases">
        <authorList>
            <person name="Yuan C.-G."/>
        </authorList>
    </citation>
    <scope>NUCLEOTIDE SEQUENCE [LARGE SCALE GENOMIC DNA]</scope>
    <source>
        <strain evidence="3 4">KCTC 23863</strain>
    </source>
</reference>
<evidence type="ECO:0000256" key="2">
    <source>
        <dbReference type="SAM" id="SignalP"/>
    </source>
</evidence>
<dbReference type="RefSeq" id="WP_160888436.1">
    <property type="nucleotide sequence ID" value="NZ_WURB01000044.1"/>
</dbReference>
<reference evidence="3 4" key="2">
    <citation type="submission" date="2020-01" db="EMBL/GenBank/DDBJ databases">
        <title>Microvirga sp. nov., an arsenate reduction bacterium isolated from Tibet hotspring sediments.</title>
        <authorList>
            <person name="Xian W.-D."/>
            <person name="Li W.-J."/>
        </authorList>
    </citation>
    <scope>NUCLEOTIDE SEQUENCE [LARGE SCALE GENOMIC DNA]</scope>
    <source>
        <strain evidence="3 4">KCTC 23863</strain>
    </source>
</reference>
<evidence type="ECO:0008006" key="5">
    <source>
        <dbReference type="Google" id="ProtNLM"/>
    </source>
</evidence>
<evidence type="ECO:0000313" key="4">
    <source>
        <dbReference type="Proteomes" id="UP000436483"/>
    </source>
</evidence>
<feature type="chain" id="PRO_5031185114" description="DUF3828 domain-containing protein" evidence="2">
    <location>
        <begin position="28"/>
        <end position="252"/>
    </location>
</feature>
<keyword evidence="4" id="KW-1185">Reference proteome</keyword>
<dbReference type="OrthoDB" id="1522627at2"/>
<dbReference type="EMBL" id="WURB01000044">
    <property type="protein sequence ID" value="MXQ14722.1"/>
    <property type="molecule type" value="Genomic_DNA"/>
</dbReference>
<feature type="compositionally biased region" description="Pro residues" evidence="1">
    <location>
        <begin position="55"/>
        <end position="65"/>
    </location>
</feature>
<comment type="caution">
    <text evidence="3">The sequence shown here is derived from an EMBL/GenBank/DDBJ whole genome shotgun (WGS) entry which is preliminary data.</text>
</comment>
<keyword evidence="2" id="KW-0732">Signal</keyword>
<proteinExistence type="predicted"/>
<sequence length="252" mass="27880">MQAHRLLTSTLSVLAVLSAGICSTALAQEARPWVDPPANDAAPQSTPAAPSAQPSQPPEPHPVSPAPEAHRTTQPPQAASQPSQPAAPETRKKAAEPQQPPSQNERRLSRSEVAKDFAIDYLTSWSARNDVALDATAELYALRVLFHGRTVSREQLHKEKRRFVRRWPEREYRPRPNSIGAECKPDGTVCTVHMVFDYTAVNPKRRRISEGSGALRLIVEFIGEKPVIVAEHSTLLKQTRKRTLALEETSNE</sequence>
<feature type="region of interest" description="Disordered" evidence="1">
    <location>
        <begin position="33"/>
        <end position="111"/>
    </location>
</feature>
<feature type="signal peptide" evidence="2">
    <location>
        <begin position="1"/>
        <end position="27"/>
    </location>
</feature>
<name>A0A7X3MWV7_9HYPH</name>
<evidence type="ECO:0000313" key="3">
    <source>
        <dbReference type="EMBL" id="MXQ14722.1"/>
    </source>
</evidence>